<reference evidence="12 13" key="1">
    <citation type="journal article" date="2019" name="Front. Genet.">
        <title>Whole-Genome Sequencing of the Opportunistic Yeast Pathogen Candida inconspicua Uncovers Its Hybrid Origin.</title>
        <authorList>
            <person name="Mixao V."/>
            <person name="Hansen A.P."/>
            <person name="Saus E."/>
            <person name="Boekhout T."/>
            <person name="Lass-Florl C."/>
            <person name="Gabaldon T."/>
        </authorList>
    </citation>
    <scope>NUCLEOTIDE SEQUENCE [LARGE SCALE GENOMIC DNA]</scope>
    <source>
        <strain evidence="12 13">CBS 180</strain>
    </source>
</reference>
<evidence type="ECO:0000256" key="7">
    <source>
        <dbReference type="ARBA" id="ARBA00048933"/>
    </source>
</evidence>
<dbReference type="InterPro" id="IPR036188">
    <property type="entry name" value="FAD/NAD-bd_sf"/>
</dbReference>
<evidence type="ECO:0000256" key="9">
    <source>
        <dbReference type="PIRSR" id="PIRSR000362-1"/>
    </source>
</evidence>
<dbReference type="Gene3D" id="3.50.50.60">
    <property type="entry name" value="FAD/NAD(P)-binding domain"/>
    <property type="match status" value="1"/>
</dbReference>
<feature type="binding site" evidence="9">
    <location>
        <position position="15"/>
    </location>
    <ligand>
        <name>FAD</name>
        <dbReference type="ChEBI" id="CHEBI:57692"/>
    </ligand>
</feature>
<evidence type="ECO:0000256" key="2">
    <source>
        <dbReference type="ARBA" id="ARBA00008312"/>
    </source>
</evidence>
<keyword evidence="8" id="KW-0496">Mitochondrion</keyword>
<gene>
    <name evidence="12" type="ORF">CANINC_000178</name>
</gene>
<dbReference type="InterPro" id="IPR023753">
    <property type="entry name" value="FAD/NAD-binding_dom"/>
</dbReference>
<feature type="domain" description="FAD/NAD(P)-binding" evidence="11">
    <location>
        <begin position="6"/>
        <end position="224"/>
    </location>
</feature>
<keyword evidence="3 8" id="KW-0285">Flavoprotein</keyword>
<dbReference type="EMBL" id="SELW01000039">
    <property type="protein sequence ID" value="TID31235.1"/>
    <property type="molecule type" value="Genomic_DNA"/>
</dbReference>
<dbReference type="STRING" id="52247.A0A4T0X773"/>
<evidence type="ECO:0000256" key="3">
    <source>
        <dbReference type="ARBA" id="ARBA00022630"/>
    </source>
</evidence>
<dbReference type="Pfam" id="PF07992">
    <property type="entry name" value="Pyr_redox_2"/>
    <property type="match status" value="1"/>
</dbReference>
<evidence type="ECO:0000256" key="4">
    <source>
        <dbReference type="ARBA" id="ARBA00022827"/>
    </source>
</evidence>
<dbReference type="GO" id="GO:0016491">
    <property type="term" value="F:oxidoreductase activity"/>
    <property type="evidence" value="ECO:0007669"/>
    <property type="project" value="UniProtKB-KW"/>
</dbReference>
<proteinExistence type="inferred from homology"/>
<protein>
    <recommendedName>
        <fullName evidence="8">NADPH:adrenodoxin oxidoreductase, mitochondrial</fullName>
        <ecNumber evidence="8">1.18.1.6</ecNumber>
    </recommendedName>
</protein>
<dbReference type="Gene3D" id="3.40.50.720">
    <property type="entry name" value="NAD(P)-binding Rossmann-like Domain"/>
    <property type="match status" value="1"/>
</dbReference>
<dbReference type="PIRSF" id="PIRSF000362">
    <property type="entry name" value="FNR"/>
    <property type="match status" value="1"/>
</dbReference>
<evidence type="ECO:0000256" key="10">
    <source>
        <dbReference type="PIRSR" id="PIRSR000362-2"/>
    </source>
</evidence>
<accession>A0A4T0X773</accession>
<dbReference type="InterPro" id="IPR021163">
    <property type="entry name" value="Ferredox_Rdtase_adrenod"/>
</dbReference>
<evidence type="ECO:0000256" key="1">
    <source>
        <dbReference type="ARBA" id="ARBA00001974"/>
    </source>
</evidence>
<feature type="binding site" evidence="10">
    <location>
        <position position="211"/>
    </location>
    <ligand>
        <name>NADP(+)</name>
        <dbReference type="ChEBI" id="CHEBI:58349"/>
    </ligand>
</feature>
<dbReference type="PANTHER" id="PTHR48467">
    <property type="entry name" value="GLUTAMATE SYNTHASE 1 [NADH], CHLOROPLASTIC-LIKE"/>
    <property type="match status" value="1"/>
</dbReference>
<evidence type="ECO:0000313" key="13">
    <source>
        <dbReference type="Proteomes" id="UP000307173"/>
    </source>
</evidence>
<keyword evidence="4 8" id="KW-0274">FAD</keyword>
<name>A0A4T0X773_9ASCO</name>
<dbReference type="EC" id="1.18.1.6" evidence="8"/>
<feature type="binding site" evidence="9">
    <location>
        <position position="80"/>
    </location>
    <ligand>
        <name>FAD</name>
        <dbReference type="ChEBI" id="CHEBI:57692"/>
    </ligand>
</feature>
<feature type="binding site" evidence="9">
    <location>
        <begin position="366"/>
        <end position="368"/>
    </location>
    <ligand>
        <name>FAD</name>
        <dbReference type="ChEBI" id="CHEBI:57692"/>
    </ligand>
</feature>
<evidence type="ECO:0000313" key="12">
    <source>
        <dbReference type="EMBL" id="TID31235.1"/>
    </source>
</evidence>
<organism evidence="12 13">
    <name type="scientific">Pichia inconspicua</name>
    <dbReference type="NCBI Taxonomy" id="52247"/>
    <lineage>
        <taxon>Eukaryota</taxon>
        <taxon>Fungi</taxon>
        <taxon>Dikarya</taxon>
        <taxon>Ascomycota</taxon>
        <taxon>Saccharomycotina</taxon>
        <taxon>Pichiomycetes</taxon>
        <taxon>Pichiales</taxon>
        <taxon>Pichiaceae</taxon>
        <taxon>Pichia</taxon>
    </lineage>
</organism>
<dbReference type="AlphaFoldDB" id="A0A4T0X773"/>
<dbReference type="PRINTS" id="PR00419">
    <property type="entry name" value="ADXRDTASE"/>
</dbReference>
<evidence type="ECO:0000259" key="11">
    <source>
        <dbReference type="Pfam" id="PF07992"/>
    </source>
</evidence>
<feature type="binding site" evidence="9">
    <location>
        <position position="44"/>
    </location>
    <ligand>
        <name>FAD</name>
        <dbReference type="ChEBI" id="CHEBI:57692"/>
    </ligand>
</feature>
<comment type="cofactor">
    <cofactor evidence="1 8 9">
        <name>FAD</name>
        <dbReference type="ChEBI" id="CHEBI:57692"/>
    </cofactor>
</comment>
<feature type="binding site" evidence="10">
    <location>
        <begin position="199"/>
        <end position="200"/>
    </location>
    <ligand>
        <name>NADP(+)</name>
        <dbReference type="ChEBI" id="CHEBI:58349"/>
    </ligand>
</feature>
<comment type="subcellular location">
    <subcellularLocation>
        <location evidence="8">Mitochondrion</location>
    </subcellularLocation>
</comment>
<evidence type="ECO:0000256" key="6">
    <source>
        <dbReference type="ARBA" id="ARBA00023002"/>
    </source>
</evidence>
<dbReference type="Proteomes" id="UP000307173">
    <property type="component" value="Unassembled WGS sequence"/>
</dbReference>
<evidence type="ECO:0000256" key="5">
    <source>
        <dbReference type="ARBA" id="ARBA00022857"/>
    </source>
</evidence>
<feature type="binding site" evidence="10">
    <location>
        <position position="366"/>
    </location>
    <ligand>
        <name>NADP(+)</name>
        <dbReference type="ChEBI" id="CHEBI:58349"/>
    </ligand>
</feature>
<feature type="binding site" evidence="10">
    <location>
        <begin position="155"/>
        <end position="158"/>
    </location>
    <ligand>
        <name>NADP(+)</name>
        <dbReference type="ChEBI" id="CHEBI:58349"/>
    </ligand>
</feature>
<dbReference type="OrthoDB" id="333024at2759"/>
<comment type="similarity">
    <text evidence="2 8">Belongs to the ferredoxin--NADP reductase type 1 family.</text>
</comment>
<evidence type="ECO:0000256" key="8">
    <source>
        <dbReference type="PIRNR" id="PIRNR000362"/>
    </source>
</evidence>
<keyword evidence="6 8" id="KW-0560">Oxidoreductase</keyword>
<dbReference type="InterPro" id="IPR055275">
    <property type="entry name" value="Ferredox_Rdtase"/>
</dbReference>
<dbReference type="SUPFAM" id="SSF51971">
    <property type="entry name" value="Nucleotide-binding domain"/>
    <property type="match status" value="1"/>
</dbReference>
<dbReference type="PANTHER" id="PTHR48467:SF1">
    <property type="entry name" value="GLUTAMATE SYNTHASE 1 [NADH], CHLOROPLASTIC-LIKE"/>
    <property type="match status" value="1"/>
</dbReference>
<keyword evidence="5 8" id="KW-0521">NADP</keyword>
<feature type="binding site" evidence="9">
    <location>
        <position position="36"/>
    </location>
    <ligand>
        <name>FAD</name>
        <dbReference type="ChEBI" id="CHEBI:57692"/>
    </ligand>
</feature>
<comment type="catalytic activity">
    <reaction evidence="7 8">
        <text>2 reduced [adrenodoxin] + NADP(+) + H(+) = 2 oxidized [adrenodoxin] + NADPH</text>
        <dbReference type="Rhea" id="RHEA:42312"/>
        <dbReference type="Rhea" id="RHEA-COMP:9998"/>
        <dbReference type="Rhea" id="RHEA-COMP:9999"/>
        <dbReference type="ChEBI" id="CHEBI:15378"/>
        <dbReference type="ChEBI" id="CHEBI:33737"/>
        <dbReference type="ChEBI" id="CHEBI:33738"/>
        <dbReference type="ChEBI" id="CHEBI:57783"/>
        <dbReference type="ChEBI" id="CHEBI:58349"/>
        <dbReference type="EC" id="1.18.1.6"/>
    </reaction>
</comment>
<comment type="caution">
    <text evidence="12">The sequence shown here is derived from an EMBL/GenBank/DDBJ whole genome shotgun (WGS) entry which is preliminary data.</text>
</comment>
<dbReference type="GO" id="GO:0005739">
    <property type="term" value="C:mitochondrion"/>
    <property type="evidence" value="ECO:0007669"/>
    <property type="project" value="UniProtKB-SubCell"/>
</dbReference>
<keyword evidence="13" id="KW-1185">Reference proteome</keyword>
<feature type="binding site" evidence="9">
    <location>
        <position position="359"/>
    </location>
    <ligand>
        <name>FAD</name>
        <dbReference type="ChEBI" id="CHEBI:57692"/>
    </ligand>
</feature>
<sequence length="442" mass="49909">MSISHKIAVIGSGASGFYTALNVLKHKPATHVHIFEKNPNPFGLVRYGVAPDHPEVKNCIDSFNELSESPNFQYFGNVEVGNNGSTIGLKEMHEKYNAVVYAYGANAPNIPRIAGSDHPGVIDSFSFVNWYNGHPKFKDLNVPLEKVKNVAIVGNGNVAIDIIRILLADPKHWEKTDISDIALEKLRESKVEHVSVVARRGVLESKFTNKELRELLELEGVKFQGWNKEEMMKQIEDTKLDRINKRRISLLDKNYEKDGFKTWDIKYLHDPIGVKVKNNELLEDLICKRNKVVKSESGDWKIENDLGINNVQCDLVITATGYKCEPLDDFEDIGIKFAGKIINNDGKIEGINNGYAVGWIRTGATGNINSTYVDSTLVSDMIINDLKNDNEFKSGIDRELKNAIDWSSWEKIHEYEVLKGKEEGKPMKKISFDEMLSLVKRD</sequence>